<comment type="caution">
    <text evidence="1">The sequence shown here is derived from an EMBL/GenBank/DDBJ whole genome shotgun (WGS) entry which is preliminary data.</text>
</comment>
<keyword evidence="2" id="KW-1185">Reference proteome</keyword>
<name>A0A392U264_9FABA</name>
<sequence length="63" mass="6603">CLVLKDENCSWIAVATSKVAIAPPFSGGQHSTLLWGTKRSGLSIFISGNKVAATESTFTTCLS</sequence>
<dbReference type="AlphaFoldDB" id="A0A392U264"/>
<dbReference type="EMBL" id="LXQA010717736">
    <property type="protein sequence ID" value="MCI67479.1"/>
    <property type="molecule type" value="Genomic_DNA"/>
</dbReference>
<organism evidence="1 2">
    <name type="scientific">Trifolium medium</name>
    <dbReference type="NCBI Taxonomy" id="97028"/>
    <lineage>
        <taxon>Eukaryota</taxon>
        <taxon>Viridiplantae</taxon>
        <taxon>Streptophyta</taxon>
        <taxon>Embryophyta</taxon>
        <taxon>Tracheophyta</taxon>
        <taxon>Spermatophyta</taxon>
        <taxon>Magnoliopsida</taxon>
        <taxon>eudicotyledons</taxon>
        <taxon>Gunneridae</taxon>
        <taxon>Pentapetalae</taxon>
        <taxon>rosids</taxon>
        <taxon>fabids</taxon>
        <taxon>Fabales</taxon>
        <taxon>Fabaceae</taxon>
        <taxon>Papilionoideae</taxon>
        <taxon>50 kb inversion clade</taxon>
        <taxon>NPAAA clade</taxon>
        <taxon>Hologalegina</taxon>
        <taxon>IRL clade</taxon>
        <taxon>Trifolieae</taxon>
        <taxon>Trifolium</taxon>
    </lineage>
</organism>
<evidence type="ECO:0000313" key="2">
    <source>
        <dbReference type="Proteomes" id="UP000265520"/>
    </source>
</evidence>
<evidence type="ECO:0000313" key="1">
    <source>
        <dbReference type="EMBL" id="MCI67479.1"/>
    </source>
</evidence>
<protein>
    <submittedName>
        <fullName evidence="1">Uncharacterized protein</fullName>
    </submittedName>
</protein>
<accession>A0A392U264</accession>
<reference evidence="1 2" key="1">
    <citation type="journal article" date="2018" name="Front. Plant Sci.">
        <title>Red Clover (Trifolium pratense) and Zigzag Clover (T. medium) - A Picture of Genomic Similarities and Differences.</title>
        <authorList>
            <person name="Dluhosova J."/>
            <person name="Istvanek J."/>
            <person name="Nedelnik J."/>
            <person name="Repkova J."/>
        </authorList>
    </citation>
    <scope>NUCLEOTIDE SEQUENCE [LARGE SCALE GENOMIC DNA]</scope>
    <source>
        <strain evidence="2">cv. 10/8</strain>
        <tissue evidence="1">Leaf</tissue>
    </source>
</reference>
<feature type="non-terminal residue" evidence="1">
    <location>
        <position position="1"/>
    </location>
</feature>
<dbReference type="Proteomes" id="UP000265520">
    <property type="component" value="Unassembled WGS sequence"/>
</dbReference>
<proteinExistence type="predicted"/>